<evidence type="ECO:0000256" key="2">
    <source>
        <dbReference type="ARBA" id="ARBA00004201"/>
    </source>
</evidence>
<keyword evidence="5" id="KW-0694">RNA-binding</keyword>
<feature type="compositionally biased region" description="Polar residues" evidence="7">
    <location>
        <begin position="129"/>
        <end position="140"/>
    </location>
</feature>
<evidence type="ECO:0000259" key="8">
    <source>
        <dbReference type="Pfam" id="PF09770"/>
    </source>
</evidence>
<evidence type="ECO:0000313" key="9">
    <source>
        <dbReference type="EMBL" id="KAK7207689.1"/>
    </source>
</evidence>
<evidence type="ECO:0000256" key="1">
    <source>
        <dbReference type="ARBA" id="ARBA00004123"/>
    </source>
</evidence>
<feature type="compositionally biased region" description="Basic and acidic residues" evidence="7">
    <location>
        <begin position="71"/>
        <end position="82"/>
    </location>
</feature>
<keyword evidence="4" id="KW-0963">Cytoplasm</keyword>
<sequence>MSFFGFDPSADPKARTTESSFFDDDVSGNDRYDGLAGDLDQEYDHLNDETFGDSAEPVGRDFDFSAQPADPIRDRFESDKILFRQRPVQDQMNESSARSSPAERSGSEPPKFEIPELKPMAALWESGVPLSQQSTLQPRTATAPEPKKFLSLEEVEAQLMAAAKSGSISQPPLPGMPSLHMQSQMPPPQFPQQMMNMQLGGGRMPMPNYPQPMNMPPAQYQQLPYGLQPSPNAIPPSDNQQRMQPPSSHLRQDFRQQQLPPQQHLPLQQQHPLQQQPQHQQQQQYGQHQSPTVPKQSGGFSDHPAANIGSRSAYNSSQNAPHAEAISTQNLSEAEIAKQTKEAYLARYNGLMTSSDKNHVTRLQLQQLVNDDPFTEDFYYQVYTALHVPEGERSGGSTAEIAEKYLNEHGRRTRYGLRRQTESMARLQQRAIAAAKAHPKHEQYVIEGALGKIAFSSGKAPRKILDVSRRPAEI</sequence>
<keyword evidence="10" id="KW-1185">Reference proteome</keyword>
<feature type="compositionally biased region" description="Polar residues" evidence="7">
    <location>
        <begin position="290"/>
        <end position="299"/>
    </location>
</feature>
<keyword evidence="6" id="KW-0539">Nucleus</keyword>
<feature type="region of interest" description="Disordered" evidence="7">
    <location>
        <begin position="1"/>
        <end position="147"/>
    </location>
</feature>
<comment type="caution">
    <text evidence="9">The sequence shown here is derived from an EMBL/GenBank/DDBJ whole genome shotgun (WGS) entry which is preliminary data.</text>
</comment>
<feature type="compositionally biased region" description="Low complexity" evidence="7">
    <location>
        <begin position="94"/>
        <end position="109"/>
    </location>
</feature>
<evidence type="ECO:0000256" key="7">
    <source>
        <dbReference type="SAM" id="MobiDB-lite"/>
    </source>
</evidence>
<evidence type="ECO:0000256" key="3">
    <source>
        <dbReference type="ARBA" id="ARBA00009138"/>
    </source>
</evidence>
<feature type="region of interest" description="Disordered" evidence="7">
    <location>
        <begin position="163"/>
        <end position="327"/>
    </location>
</feature>
<dbReference type="InterPro" id="IPR039900">
    <property type="entry name" value="Pat1-like"/>
</dbReference>
<feature type="domain" description="mRNA decay factor PAT1" evidence="8">
    <location>
        <begin position="5"/>
        <end position="470"/>
    </location>
</feature>
<evidence type="ECO:0000256" key="5">
    <source>
        <dbReference type="ARBA" id="ARBA00022884"/>
    </source>
</evidence>
<comment type="similarity">
    <text evidence="3">Belongs to the PAT1 family.</text>
</comment>
<dbReference type="Pfam" id="PF09770">
    <property type="entry name" value="PAT1"/>
    <property type="match status" value="1"/>
</dbReference>
<name>A0ABR1FCW6_9ASCO</name>
<evidence type="ECO:0000256" key="6">
    <source>
        <dbReference type="ARBA" id="ARBA00023242"/>
    </source>
</evidence>
<dbReference type="InterPro" id="IPR019167">
    <property type="entry name" value="PAT1_dom"/>
</dbReference>
<dbReference type="RefSeq" id="XP_064770722.1">
    <property type="nucleotide sequence ID" value="XM_064911566.1"/>
</dbReference>
<feature type="compositionally biased region" description="Low complexity" evidence="7">
    <location>
        <begin position="256"/>
        <end position="289"/>
    </location>
</feature>
<comment type="subcellular location">
    <subcellularLocation>
        <location evidence="2">Cytoplasm</location>
        <location evidence="2">P-body</location>
    </subcellularLocation>
    <subcellularLocation>
        <location evidence="1">Nucleus</location>
    </subcellularLocation>
</comment>
<dbReference type="PANTHER" id="PTHR21551:SF0">
    <property type="entry name" value="PROTEIN ASSOCIATED WITH TOPO II RELATED-1, ISOFORM A"/>
    <property type="match status" value="1"/>
</dbReference>
<proteinExistence type="inferred from homology"/>
<evidence type="ECO:0000313" key="10">
    <source>
        <dbReference type="Proteomes" id="UP001498771"/>
    </source>
</evidence>
<dbReference type="EMBL" id="JBBJBU010000001">
    <property type="protein sequence ID" value="KAK7207689.1"/>
    <property type="molecule type" value="Genomic_DNA"/>
</dbReference>
<reference evidence="9 10" key="1">
    <citation type="submission" date="2024-03" db="EMBL/GenBank/DDBJ databases">
        <title>Genome-scale model development and genomic sequencing of the oleaginous clade Lipomyces.</title>
        <authorList>
            <consortium name="Lawrence Berkeley National Laboratory"/>
            <person name="Czajka J.J."/>
            <person name="Han Y."/>
            <person name="Kim J."/>
            <person name="Mondo S.J."/>
            <person name="Hofstad B.A."/>
            <person name="Robles A."/>
            <person name="Haridas S."/>
            <person name="Riley R."/>
            <person name="LaButti K."/>
            <person name="Pangilinan J."/>
            <person name="Andreopoulos W."/>
            <person name="Lipzen A."/>
            <person name="Yan J."/>
            <person name="Wang M."/>
            <person name="Ng V."/>
            <person name="Grigoriev I.V."/>
            <person name="Spatafora J.W."/>
            <person name="Magnuson J.K."/>
            <person name="Baker S.E."/>
            <person name="Pomraning K.R."/>
        </authorList>
    </citation>
    <scope>NUCLEOTIDE SEQUENCE [LARGE SCALE GENOMIC DNA]</scope>
    <source>
        <strain evidence="9 10">Phaff 52-87</strain>
    </source>
</reference>
<gene>
    <name evidence="9" type="ORF">BZA70DRAFT_271944</name>
</gene>
<accession>A0ABR1FCW6</accession>
<dbReference type="PANTHER" id="PTHR21551">
    <property type="entry name" value="TOPOISOMERASE II-ASSOCIATED PROTEIN PAT1"/>
    <property type="match status" value="1"/>
</dbReference>
<organism evidence="9 10">
    <name type="scientific">Myxozyma melibiosi</name>
    <dbReference type="NCBI Taxonomy" id="54550"/>
    <lineage>
        <taxon>Eukaryota</taxon>
        <taxon>Fungi</taxon>
        <taxon>Dikarya</taxon>
        <taxon>Ascomycota</taxon>
        <taxon>Saccharomycotina</taxon>
        <taxon>Lipomycetes</taxon>
        <taxon>Lipomycetales</taxon>
        <taxon>Lipomycetaceae</taxon>
        <taxon>Myxozyma</taxon>
    </lineage>
</organism>
<evidence type="ECO:0000256" key="4">
    <source>
        <dbReference type="ARBA" id="ARBA00022490"/>
    </source>
</evidence>
<feature type="compositionally biased region" description="Polar residues" evidence="7">
    <location>
        <begin position="309"/>
        <end position="327"/>
    </location>
</feature>
<dbReference type="GeneID" id="90037078"/>
<dbReference type="Proteomes" id="UP001498771">
    <property type="component" value="Unassembled WGS sequence"/>
</dbReference>
<protein>
    <submittedName>
        <fullName evidence="9">Topoisomerase II-associated protein PAT1</fullName>
    </submittedName>
</protein>
<feature type="compositionally biased region" description="Polar residues" evidence="7">
    <location>
        <begin position="237"/>
        <end position="249"/>
    </location>
</feature>